<evidence type="ECO:0000256" key="3">
    <source>
        <dbReference type="ARBA" id="ARBA00022475"/>
    </source>
</evidence>
<dbReference type="PANTHER" id="PTHR37324">
    <property type="entry name" value="PTS SYSTEM GALACTITOL-SPECIFIC EIIC COMPONENT"/>
    <property type="match status" value="1"/>
</dbReference>
<feature type="transmembrane region" description="Helical" evidence="9">
    <location>
        <begin position="295"/>
        <end position="325"/>
    </location>
</feature>
<dbReference type="InterPro" id="IPR013853">
    <property type="entry name" value="EIIC-GAT"/>
</dbReference>
<keyword evidence="7 9" id="KW-1133">Transmembrane helix</keyword>
<evidence type="ECO:0000259" key="10">
    <source>
        <dbReference type="PROSITE" id="PS51104"/>
    </source>
</evidence>
<feature type="transmembrane region" description="Helical" evidence="9">
    <location>
        <begin position="83"/>
        <end position="115"/>
    </location>
</feature>
<evidence type="ECO:0000256" key="4">
    <source>
        <dbReference type="ARBA" id="ARBA00022597"/>
    </source>
</evidence>
<dbReference type="InterPro" id="IPR004703">
    <property type="entry name" value="PTS_sugar-sp_permease"/>
</dbReference>
<dbReference type="GO" id="GO:0005886">
    <property type="term" value="C:plasma membrane"/>
    <property type="evidence" value="ECO:0007669"/>
    <property type="project" value="UniProtKB-SubCell"/>
</dbReference>
<dbReference type="PIRSF" id="PIRSF006304">
    <property type="entry name" value="GatC"/>
    <property type="match status" value="1"/>
</dbReference>
<evidence type="ECO:0000256" key="1">
    <source>
        <dbReference type="ARBA" id="ARBA00004651"/>
    </source>
</evidence>
<accession>A0A095X8M3</accession>
<feature type="transmembrane region" description="Helical" evidence="9">
    <location>
        <begin position="12"/>
        <end position="31"/>
    </location>
</feature>
<feature type="transmembrane region" description="Helical" evidence="9">
    <location>
        <begin position="418"/>
        <end position="436"/>
    </location>
</feature>
<keyword evidence="8 9" id="KW-0472">Membrane</keyword>
<feature type="transmembrane region" description="Helical" evidence="9">
    <location>
        <begin position="43"/>
        <end position="63"/>
    </location>
</feature>
<feature type="transmembrane region" description="Helical" evidence="9">
    <location>
        <begin position="331"/>
        <end position="348"/>
    </location>
</feature>
<evidence type="ECO:0000256" key="2">
    <source>
        <dbReference type="ARBA" id="ARBA00022448"/>
    </source>
</evidence>
<feature type="transmembrane region" description="Helical" evidence="9">
    <location>
        <begin position="136"/>
        <end position="160"/>
    </location>
</feature>
<dbReference type="eggNOG" id="COG3775">
    <property type="taxonomic scope" value="Bacteria"/>
</dbReference>
<keyword evidence="3" id="KW-1003">Cell membrane</keyword>
<evidence type="ECO:0000313" key="11">
    <source>
        <dbReference type="EMBL" id="KGF06188.1"/>
    </source>
</evidence>
<evidence type="ECO:0000256" key="9">
    <source>
        <dbReference type="SAM" id="Phobius"/>
    </source>
</evidence>
<organism evidence="11 12">
    <name type="scientific">Anaerococcus lactolyticus S7-1-13</name>
    <dbReference type="NCBI Taxonomy" id="1284686"/>
    <lineage>
        <taxon>Bacteria</taxon>
        <taxon>Bacillati</taxon>
        <taxon>Bacillota</taxon>
        <taxon>Tissierellia</taxon>
        <taxon>Tissierellales</taxon>
        <taxon>Peptoniphilaceae</taxon>
        <taxon>Anaerococcus</taxon>
    </lineage>
</organism>
<dbReference type="EMBL" id="JRMW01000004">
    <property type="protein sequence ID" value="KGF06188.1"/>
    <property type="molecule type" value="Genomic_DNA"/>
</dbReference>
<dbReference type="Pfam" id="PF03611">
    <property type="entry name" value="EIIC-GAT"/>
    <property type="match status" value="1"/>
</dbReference>
<comment type="subcellular location">
    <subcellularLocation>
        <location evidence="1">Cell membrane</location>
        <topology evidence="1">Multi-pass membrane protein</topology>
    </subcellularLocation>
</comment>
<feature type="domain" description="PTS EIIC type-2" evidence="10">
    <location>
        <begin position="8"/>
        <end position="446"/>
    </location>
</feature>
<dbReference type="AlphaFoldDB" id="A0A095X8M3"/>
<dbReference type="Proteomes" id="UP000029579">
    <property type="component" value="Unassembled WGS sequence"/>
</dbReference>
<feature type="transmembrane region" description="Helical" evidence="9">
    <location>
        <begin position="220"/>
        <end position="241"/>
    </location>
</feature>
<sequence length="454" mass="49050">MNVLYNIFNTLLGAGPYVMLPVIITIIGLVFGMKLSNAFKSGITVAIGFVGIKLVVDMLAANVGPASKAMVENFGLNLDIVDVGWGAIASVTWASPIIPIIIATIFLTNIVMLVFNLTDTLDVDIWNYHHMAIVGCLLYFVTGNLLLAIISAILMGIITFKLADWTSPLVEKYFQIPNVSLPTMSFLSSAVIAYPLNWILDRIPGVKNIDFNVENADKYLGVFGQPTMLGFILGVFVGILAKYNVSDIINLGIHMAAVMVLIPKMTALFVEGLMPISNAATEFTKKKFKNRKFLIGLDAAVVVGDSTVITTALILIPITVILSAFLPGNRVMPFADLAVITFRVALVVAMTRGNLFKSLIIGLACTIAILYAGTITSPQLTDFAVSTGLDFGGGLITSFASVSLTVSFLVYEAFLQNPVIGVPVALIVVAIIFYFAERKYRNFKRIKAQNEGIN</sequence>
<dbReference type="OrthoDB" id="9787936at2"/>
<proteinExistence type="predicted"/>
<dbReference type="GO" id="GO:0015577">
    <property type="term" value="F:galactitol transmembrane transporter activity"/>
    <property type="evidence" value="ECO:0007669"/>
    <property type="project" value="InterPro"/>
</dbReference>
<evidence type="ECO:0000256" key="5">
    <source>
        <dbReference type="ARBA" id="ARBA00022683"/>
    </source>
</evidence>
<gene>
    <name evidence="11" type="ORF">HMPREF1630_00190</name>
</gene>
<keyword evidence="5" id="KW-0598">Phosphotransferase system</keyword>
<dbReference type="GO" id="GO:0009401">
    <property type="term" value="P:phosphoenolpyruvate-dependent sugar phosphotransferase system"/>
    <property type="evidence" value="ECO:0007669"/>
    <property type="project" value="UniProtKB-KW"/>
</dbReference>
<name>A0A095X8M3_9FIRM</name>
<dbReference type="RefSeq" id="WP_037325918.1">
    <property type="nucleotide sequence ID" value="NZ_JRMW01000004.1"/>
</dbReference>
<evidence type="ECO:0000256" key="6">
    <source>
        <dbReference type="ARBA" id="ARBA00022692"/>
    </source>
</evidence>
<feature type="transmembrane region" description="Helical" evidence="9">
    <location>
        <begin position="355"/>
        <end position="373"/>
    </location>
</feature>
<keyword evidence="6 9" id="KW-0812">Transmembrane</keyword>
<feature type="transmembrane region" description="Helical" evidence="9">
    <location>
        <begin position="180"/>
        <end position="200"/>
    </location>
</feature>
<dbReference type="PANTHER" id="PTHR37324:SF2">
    <property type="entry name" value="PTS SYSTEM GALACTITOL-SPECIFIC EIIC COMPONENT"/>
    <property type="match status" value="1"/>
</dbReference>
<feature type="transmembrane region" description="Helical" evidence="9">
    <location>
        <begin position="253"/>
        <end position="274"/>
    </location>
</feature>
<reference evidence="11 12" key="1">
    <citation type="submission" date="2014-07" db="EMBL/GenBank/DDBJ databases">
        <authorList>
            <person name="McCorrison J."/>
            <person name="Sanka R."/>
            <person name="Torralba M."/>
            <person name="Gillis M."/>
            <person name="Haft D.H."/>
            <person name="Methe B."/>
            <person name="Sutton G."/>
            <person name="Nelson K.E."/>
        </authorList>
    </citation>
    <scope>NUCLEOTIDE SEQUENCE [LARGE SCALE GENOMIC DNA]</scope>
    <source>
        <strain evidence="11 12">S7-1-13</strain>
    </source>
</reference>
<comment type="caution">
    <text evidence="11">The sequence shown here is derived from an EMBL/GenBank/DDBJ whole genome shotgun (WGS) entry which is preliminary data.</text>
</comment>
<dbReference type="PROSITE" id="PS51104">
    <property type="entry name" value="PTS_EIIC_TYPE_2"/>
    <property type="match status" value="1"/>
</dbReference>
<dbReference type="InterPro" id="IPR013014">
    <property type="entry name" value="PTS_EIIC_2"/>
</dbReference>
<keyword evidence="4" id="KW-0762">Sugar transport</keyword>
<evidence type="ECO:0000256" key="7">
    <source>
        <dbReference type="ARBA" id="ARBA00022989"/>
    </source>
</evidence>
<evidence type="ECO:0000313" key="12">
    <source>
        <dbReference type="Proteomes" id="UP000029579"/>
    </source>
</evidence>
<evidence type="ECO:0000256" key="8">
    <source>
        <dbReference type="ARBA" id="ARBA00023136"/>
    </source>
</evidence>
<keyword evidence="2" id="KW-0813">Transport</keyword>
<protein>
    <submittedName>
        <fullName evidence="11">PTS galactitol transporter subunit IIC</fullName>
    </submittedName>
</protein>